<dbReference type="InterPro" id="IPR005118">
    <property type="entry name" value="TRCF_C"/>
</dbReference>
<dbReference type="Gene3D" id="3.40.50.300">
    <property type="entry name" value="P-loop containing nucleotide triphosphate hydrolases"/>
    <property type="match status" value="1"/>
</dbReference>
<dbReference type="AlphaFoldDB" id="A0A831W7S2"/>
<dbReference type="Gene3D" id="3.90.1150.50">
    <property type="entry name" value="Transcription-repair-coupling factor, D7 domain"/>
    <property type="match status" value="1"/>
</dbReference>
<reference evidence="2" key="1">
    <citation type="journal article" date="2020" name="mSystems">
        <title>Genome- and Community-Level Interaction Insights into Carbon Utilization and Element Cycling Functions of Hydrothermarchaeota in Hydrothermal Sediment.</title>
        <authorList>
            <person name="Zhou Z."/>
            <person name="Liu Y."/>
            <person name="Xu W."/>
            <person name="Pan J."/>
            <person name="Luo Z.H."/>
            <person name="Li M."/>
        </authorList>
    </citation>
    <scope>NUCLEOTIDE SEQUENCE [LARGE SCALE GENOMIC DNA]</scope>
    <source>
        <strain evidence="2">HyVt-458</strain>
    </source>
</reference>
<protein>
    <submittedName>
        <fullName evidence="2">Transcription-repair coupling factor</fullName>
    </submittedName>
</protein>
<comment type="caution">
    <text evidence="2">The sequence shown here is derived from an EMBL/GenBank/DDBJ whole genome shotgun (WGS) entry which is preliminary data.</text>
</comment>
<dbReference type="SUPFAM" id="SSF143517">
    <property type="entry name" value="TRCF domain-like"/>
    <property type="match status" value="1"/>
</dbReference>
<dbReference type="InterPro" id="IPR037235">
    <property type="entry name" value="TRCF-like_C_D7"/>
</dbReference>
<dbReference type="GO" id="GO:0006281">
    <property type="term" value="P:DNA repair"/>
    <property type="evidence" value="ECO:0007669"/>
    <property type="project" value="InterPro"/>
</dbReference>
<accession>A0A831W7S2</accession>
<dbReference type="Pfam" id="PF03461">
    <property type="entry name" value="TRCF"/>
    <property type="match status" value="1"/>
</dbReference>
<dbReference type="SUPFAM" id="SSF52540">
    <property type="entry name" value="P-loop containing nucleoside triphosphate hydrolases"/>
    <property type="match status" value="1"/>
</dbReference>
<gene>
    <name evidence="2" type="ORF">ENJ12_04395</name>
</gene>
<dbReference type="InterPro" id="IPR027417">
    <property type="entry name" value="P-loop_NTPase"/>
</dbReference>
<evidence type="ECO:0000259" key="1">
    <source>
        <dbReference type="SMART" id="SM00982"/>
    </source>
</evidence>
<organism evidence="2">
    <name type="scientific">Thiolapillus brandeum</name>
    <dbReference type="NCBI Taxonomy" id="1076588"/>
    <lineage>
        <taxon>Bacteria</taxon>
        <taxon>Pseudomonadati</taxon>
        <taxon>Pseudomonadota</taxon>
        <taxon>Gammaproteobacteria</taxon>
        <taxon>Chromatiales</taxon>
        <taxon>Sedimenticolaceae</taxon>
        <taxon>Thiolapillus</taxon>
    </lineage>
</organism>
<name>A0A831W7S2_9GAMM</name>
<sequence length="216" mass="24601">RLQALEALEDLGAGFTLATHDLEIRGAGELLGEDQSGQIHEVGFTLYTQMLERAVRAIREGRQPELDRPLDHGTEIDLNLPALLPEDYLPDVHIRLIQYKRIASAASAEELRELRVEMIDRFGLLPEQAKNLFDITELKLDVQPLGIRKIEAGPQGGKIHFEEQPAIDPARIIQLIQTRPRQFKLDGSDKLRFFADLEEPEQRVEKVRELLQMLQS</sequence>
<dbReference type="EMBL" id="DRLF01000157">
    <property type="protein sequence ID" value="HEC06063.1"/>
    <property type="molecule type" value="Genomic_DNA"/>
</dbReference>
<feature type="domain" description="Transcription-repair-coupling factor C-terminal" evidence="1">
    <location>
        <begin position="77"/>
        <end position="177"/>
    </location>
</feature>
<feature type="non-terminal residue" evidence="2">
    <location>
        <position position="1"/>
    </location>
</feature>
<proteinExistence type="predicted"/>
<dbReference type="SMART" id="SM00982">
    <property type="entry name" value="TRCF"/>
    <property type="match status" value="1"/>
</dbReference>
<dbReference type="Proteomes" id="UP000886339">
    <property type="component" value="Unassembled WGS sequence"/>
</dbReference>
<evidence type="ECO:0000313" key="2">
    <source>
        <dbReference type="EMBL" id="HEC06063.1"/>
    </source>
</evidence>